<evidence type="ECO:0000256" key="22">
    <source>
        <dbReference type="PIRNR" id="PIRNR001563"/>
    </source>
</evidence>
<evidence type="ECO:0000256" key="14">
    <source>
        <dbReference type="ARBA" id="ARBA00022909"/>
    </source>
</evidence>
<dbReference type="InterPro" id="IPR036565">
    <property type="entry name" value="Mur-like_cat_sf"/>
</dbReference>
<evidence type="ECO:0000256" key="10">
    <source>
        <dbReference type="ARBA" id="ARBA00022723"/>
    </source>
</evidence>
<comment type="cofactor">
    <cofactor evidence="1">
        <name>Mg(2+)</name>
        <dbReference type="ChEBI" id="CHEBI:18420"/>
    </cofactor>
</comment>
<accession>A0A842HE85</accession>
<name>A0A842HE85_9BACT</name>
<dbReference type="SUPFAM" id="SSF53244">
    <property type="entry name" value="MurD-like peptide ligases, peptide-binding domain"/>
    <property type="match status" value="1"/>
</dbReference>
<dbReference type="GO" id="GO:0046656">
    <property type="term" value="P:folic acid biosynthetic process"/>
    <property type="evidence" value="ECO:0007669"/>
    <property type="project" value="UniProtKB-KW"/>
</dbReference>
<evidence type="ECO:0000313" key="25">
    <source>
        <dbReference type="EMBL" id="MBC2594348.1"/>
    </source>
</evidence>
<dbReference type="InterPro" id="IPR004101">
    <property type="entry name" value="Mur_ligase_C"/>
</dbReference>
<evidence type="ECO:0000256" key="4">
    <source>
        <dbReference type="ARBA" id="ARBA00005150"/>
    </source>
</evidence>
<keyword evidence="9 22" id="KW-0436">Ligase</keyword>
<evidence type="ECO:0000256" key="17">
    <source>
        <dbReference type="ARBA" id="ARBA00032510"/>
    </source>
</evidence>
<dbReference type="PANTHER" id="PTHR11136:SF0">
    <property type="entry name" value="DIHYDROFOLATE SYNTHETASE-RELATED"/>
    <property type="match status" value="1"/>
</dbReference>
<comment type="catalytic activity">
    <reaction evidence="20">
        <text>(6R)-5,10-methylenetetrahydrofolyl-(gamma-L-Glu)(n) + L-glutamate + ATP = (6R)-5,10-methylenetetrahydrofolyl-(gamma-L-Glu)(n+1) + ADP + phosphate + H(+)</text>
        <dbReference type="Rhea" id="RHEA:51912"/>
        <dbReference type="Rhea" id="RHEA-COMP:13257"/>
        <dbReference type="Rhea" id="RHEA-COMP:13258"/>
        <dbReference type="ChEBI" id="CHEBI:15378"/>
        <dbReference type="ChEBI" id="CHEBI:29985"/>
        <dbReference type="ChEBI" id="CHEBI:30616"/>
        <dbReference type="ChEBI" id="CHEBI:43474"/>
        <dbReference type="ChEBI" id="CHEBI:136572"/>
        <dbReference type="ChEBI" id="CHEBI:456216"/>
        <dbReference type="EC" id="6.3.2.17"/>
    </reaction>
</comment>
<comment type="pathway">
    <text evidence="4">Cofactor biosynthesis; tetrahydrofolylpolyglutamate biosynthesis.</text>
</comment>
<dbReference type="InterPro" id="IPR036615">
    <property type="entry name" value="Mur_ligase_C_dom_sf"/>
</dbReference>
<dbReference type="EC" id="6.3.2.17" evidence="7"/>
<dbReference type="GO" id="GO:0046872">
    <property type="term" value="F:metal ion binding"/>
    <property type="evidence" value="ECO:0007669"/>
    <property type="project" value="UniProtKB-KW"/>
</dbReference>
<dbReference type="PIRSF" id="PIRSF001563">
    <property type="entry name" value="Folylpolyglu_synth"/>
    <property type="match status" value="1"/>
</dbReference>
<evidence type="ECO:0000256" key="21">
    <source>
        <dbReference type="ARBA" id="ARBA00049161"/>
    </source>
</evidence>
<sequence length="427" mass="45684">MTETERYLYGLRNRGSKYGIERMRVFAEALGHPERRYPVIHVAGTNGKGSVCAMLEAVYRRAGYRTGLFTSPHLVRLGERVQVNRQPLSDAQIDTYVARLRVAGEALAAKDPLNHPTFFEFMAGMGMEHFAEERVDVAILETGLGGRLDATNVVDPEVSVITSISLDHTDILGDTLAVIAGEKAGIIKPGRPVVIGCLPPEAEAVIREVAATRGCVVHSVRETFGGAENFPSTNLEGNFQRHNAAVASLVVRLLQGRFRVTQAVVEAALHEVDWAGRWQRVRLNDGRLLILDSSHNPEGAGALEDNLSRLIAATGRKPIILTGILGEERAAALLPVMARHASGFVLLQPDQPRALAPERLRALIPAAFSGTVGASTVAELFPEPGVCTAGAGGDTLVVAGSIYLVGEICARLFAHGVPGGSCFQDAV</sequence>
<dbReference type="GO" id="GO:0005737">
    <property type="term" value="C:cytoplasm"/>
    <property type="evidence" value="ECO:0007669"/>
    <property type="project" value="TreeGrafter"/>
</dbReference>
<dbReference type="AlphaFoldDB" id="A0A842HE85"/>
<dbReference type="EMBL" id="JACHVB010000021">
    <property type="protein sequence ID" value="MBC2594348.1"/>
    <property type="molecule type" value="Genomic_DNA"/>
</dbReference>
<keyword evidence="26" id="KW-1185">Reference proteome</keyword>
<dbReference type="InterPro" id="IPR013221">
    <property type="entry name" value="Mur_ligase_cen"/>
</dbReference>
<dbReference type="SUPFAM" id="SSF53623">
    <property type="entry name" value="MurD-like peptide ligases, catalytic domain"/>
    <property type="match status" value="1"/>
</dbReference>
<evidence type="ECO:0000256" key="8">
    <source>
        <dbReference type="ARBA" id="ARBA00019357"/>
    </source>
</evidence>
<evidence type="ECO:0000256" key="1">
    <source>
        <dbReference type="ARBA" id="ARBA00001946"/>
    </source>
</evidence>
<evidence type="ECO:0000256" key="7">
    <source>
        <dbReference type="ARBA" id="ARBA00013025"/>
    </source>
</evidence>
<evidence type="ECO:0000256" key="15">
    <source>
        <dbReference type="ARBA" id="ARBA00030048"/>
    </source>
</evidence>
<dbReference type="InterPro" id="IPR001645">
    <property type="entry name" value="Folylpolyglutamate_synth"/>
</dbReference>
<evidence type="ECO:0000256" key="6">
    <source>
        <dbReference type="ARBA" id="ARBA00013023"/>
    </source>
</evidence>
<dbReference type="GO" id="GO:0004326">
    <property type="term" value="F:tetrahydrofolylpolyglutamate synthase activity"/>
    <property type="evidence" value="ECO:0007669"/>
    <property type="project" value="UniProtKB-EC"/>
</dbReference>
<keyword evidence="13" id="KW-0460">Magnesium</keyword>
<evidence type="ECO:0000256" key="18">
    <source>
        <dbReference type="ARBA" id="ARBA00047493"/>
    </source>
</evidence>
<proteinExistence type="inferred from homology"/>
<comment type="catalytic activity">
    <reaction evidence="18">
        <text>(6S)-5,6,7,8-tetrahydrofolyl-(gamma-L-Glu)(n) + L-glutamate + ATP = (6S)-5,6,7,8-tetrahydrofolyl-(gamma-L-Glu)(n+1) + ADP + phosphate + H(+)</text>
        <dbReference type="Rhea" id="RHEA:10580"/>
        <dbReference type="Rhea" id="RHEA-COMP:14738"/>
        <dbReference type="Rhea" id="RHEA-COMP:14740"/>
        <dbReference type="ChEBI" id="CHEBI:15378"/>
        <dbReference type="ChEBI" id="CHEBI:29985"/>
        <dbReference type="ChEBI" id="CHEBI:30616"/>
        <dbReference type="ChEBI" id="CHEBI:43474"/>
        <dbReference type="ChEBI" id="CHEBI:141005"/>
        <dbReference type="ChEBI" id="CHEBI:456216"/>
        <dbReference type="EC" id="6.3.2.17"/>
    </reaction>
</comment>
<evidence type="ECO:0000313" key="26">
    <source>
        <dbReference type="Proteomes" id="UP000546464"/>
    </source>
</evidence>
<dbReference type="GO" id="GO:0008841">
    <property type="term" value="F:dihydrofolate synthase activity"/>
    <property type="evidence" value="ECO:0007669"/>
    <property type="project" value="UniProtKB-EC"/>
</dbReference>
<evidence type="ECO:0000256" key="13">
    <source>
        <dbReference type="ARBA" id="ARBA00022842"/>
    </source>
</evidence>
<evidence type="ECO:0000256" key="20">
    <source>
        <dbReference type="ARBA" id="ARBA00049035"/>
    </source>
</evidence>
<evidence type="ECO:0000256" key="9">
    <source>
        <dbReference type="ARBA" id="ARBA00022598"/>
    </source>
</evidence>
<evidence type="ECO:0000256" key="11">
    <source>
        <dbReference type="ARBA" id="ARBA00022741"/>
    </source>
</evidence>
<dbReference type="Pfam" id="PF08245">
    <property type="entry name" value="Mur_ligase_M"/>
    <property type="match status" value="1"/>
</dbReference>
<dbReference type="Gene3D" id="3.40.1190.10">
    <property type="entry name" value="Mur-like, catalytic domain"/>
    <property type="match status" value="1"/>
</dbReference>
<dbReference type="Pfam" id="PF02875">
    <property type="entry name" value="Mur_ligase_C"/>
    <property type="match status" value="1"/>
</dbReference>
<evidence type="ECO:0000256" key="2">
    <source>
        <dbReference type="ARBA" id="ARBA00002714"/>
    </source>
</evidence>
<comment type="caution">
    <text evidence="25">The sequence shown here is derived from an EMBL/GenBank/DDBJ whole genome shotgun (WGS) entry which is preliminary data.</text>
</comment>
<dbReference type="InterPro" id="IPR018109">
    <property type="entry name" value="Folylpolyglutamate_synth_CS"/>
</dbReference>
<keyword evidence="11 22" id="KW-0547">Nucleotide-binding</keyword>
<dbReference type="GO" id="GO:0005524">
    <property type="term" value="F:ATP binding"/>
    <property type="evidence" value="ECO:0007669"/>
    <property type="project" value="UniProtKB-KW"/>
</dbReference>
<evidence type="ECO:0000256" key="3">
    <source>
        <dbReference type="ARBA" id="ARBA00004799"/>
    </source>
</evidence>
<dbReference type="PROSITE" id="PS01012">
    <property type="entry name" value="FOLYLPOLYGLU_SYNT_2"/>
    <property type="match status" value="1"/>
</dbReference>
<evidence type="ECO:0000256" key="19">
    <source>
        <dbReference type="ARBA" id="ARBA00047808"/>
    </source>
</evidence>
<keyword evidence="14" id="KW-0289">Folate biosynthesis</keyword>
<dbReference type="FunFam" id="3.40.1190.10:FF:000011">
    <property type="entry name" value="Folylpolyglutamate synthase/dihydrofolate synthase"/>
    <property type="match status" value="1"/>
</dbReference>
<keyword evidence="10" id="KW-0479">Metal-binding</keyword>
<dbReference type="NCBIfam" id="TIGR01499">
    <property type="entry name" value="folC"/>
    <property type="match status" value="1"/>
</dbReference>
<gene>
    <name evidence="25" type="ORF">H5P28_08770</name>
</gene>
<organism evidence="25 26">
    <name type="scientific">Ruficoccus amylovorans</name>
    <dbReference type="NCBI Taxonomy" id="1804625"/>
    <lineage>
        <taxon>Bacteria</taxon>
        <taxon>Pseudomonadati</taxon>
        <taxon>Verrucomicrobiota</taxon>
        <taxon>Opitutia</taxon>
        <taxon>Puniceicoccales</taxon>
        <taxon>Cerasicoccaceae</taxon>
        <taxon>Ruficoccus</taxon>
    </lineage>
</organism>
<dbReference type="PANTHER" id="PTHR11136">
    <property type="entry name" value="FOLYLPOLYGLUTAMATE SYNTHASE-RELATED"/>
    <property type="match status" value="1"/>
</dbReference>
<dbReference type="Gene3D" id="3.90.190.20">
    <property type="entry name" value="Mur ligase, C-terminal domain"/>
    <property type="match status" value="1"/>
</dbReference>
<dbReference type="RefSeq" id="WP_185675333.1">
    <property type="nucleotide sequence ID" value="NZ_JACHVB010000021.1"/>
</dbReference>
<feature type="domain" description="Mur ligase central" evidence="24">
    <location>
        <begin position="42"/>
        <end position="189"/>
    </location>
</feature>
<feature type="domain" description="Mur ligase C-terminal" evidence="23">
    <location>
        <begin position="276"/>
        <end position="401"/>
    </location>
</feature>
<comment type="pathway">
    <text evidence="3">Cofactor biosynthesis; tetrahydrofolate biosynthesis; 7,8-dihydrofolate from 2-amino-4-hydroxy-6-hydroxymethyl-7,8-dihydropteridine diphosphate and 4-aminobenzoate: step 2/2.</text>
</comment>
<keyword evidence="12 22" id="KW-0067">ATP-binding</keyword>
<comment type="function">
    <text evidence="2">Functions in two distinct reactions of the de novo folate biosynthetic pathway. Catalyzes the addition of a glutamate residue to dihydropteroate (7,8-dihydropteroate or H2Pte) to form dihydrofolate (7,8-dihydrofolate monoglutamate or H2Pte-Glu). Also catalyzes successive additions of L-glutamate to tetrahydrofolate or 10-formyltetrahydrofolate or 5,10-methylenetetrahydrofolate, leading to folylpolyglutamate derivatives.</text>
</comment>
<evidence type="ECO:0000256" key="5">
    <source>
        <dbReference type="ARBA" id="ARBA00008276"/>
    </source>
</evidence>
<dbReference type="Proteomes" id="UP000546464">
    <property type="component" value="Unassembled WGS sequence"/>
</dbReference>
<evidence type="ECO:0000256" key="12">
    <source>
        <dbReference type="ARBA" id="ARBA00022840"/>
    </source>
</evidence>
<evidence type="ECO:0000256" key="16">
    <source>
        <dbReference type="ARBA" id="ARBA00030592"/>
    </source>
</evidence>
<dbReference type="EC" id="6.3.2.12" evidence="6"/>
<reference evidence="25 26" key="1">
    <citation type="submission" date="2020-07" db="EMBL/GenBank/DDBJ databases">
        <authorList>
            <person name="Feng X."/>
        </authorList>
    </citation>
    <scope>NUCLEOTIDE SEQUENCE [LARGE SCALE GENOMIC DNA]</scope>
    <source>
        <strain evidence="25 26">JCM31066</strain>
    </source>
</reference>
<comment type="similarity">
    <text evidence="5 22">Belongs to the folylpolyglutamate synthase family.</text>
</comment>
<evidence type="ECO:0000259" key="24">
    <source>
        <dbReference type="Pfam" id="PF08245"/>
    </source>
</evidence>
<evidence type="ECO:0000259" key="23">
    <source>
        <dbReference type="Pfam" id="PF02875"/>
    </source>
</evidence>
<protein>
    <recommendedName>
        <fullName evidence="8">Dihydrofolate synthase/folylpolyglutamate synthase</fullName>
        <ecNumber evidence="6">6.3.2.12</ecNumber>
        <ecNumber evidence="7">6.3.2.17</ecNumber>
    </recommendedName>
    <alternativeName>
        <fullName evidence="17">Folylpoly-gamma-glutamate synthetase-dihydrofolate synthetase</fullName>
    </alternativeName>
    <alternativeName>
        <fullName evidence="15">Folylpolyglutamate synthetase</fullName>
    </alternativeName>
    <alternativeName>
        <fullName evidence="16">Tetrahydrofolylpolyglutamate synthase</fullName>
    </alternativeName>
</protein>
<comment type="catalytic activity">
    <reaction evidence="21">
        <text>7,8-dihydropteroate + L-glutamate + ATP = 7,8-dihydrofolate + ADP + phosphate + H(+)</text>
        <dbReference type="Rhea" id="RHEA:23584"/>
        <dbReference type="ChEBI" id="CHEBI:15378"/>
        <dbReference type="ChEBI" id="CHEBI:17839"/>
        <dbReference type="ChEBI" id="CHEBI:29985"/>
        <dbReference type="ChEBI" id="CHEBI:30616"/>
        <dbReference type="ChEBI" id="CHEBI:43474"/>
        <dbReference type="ChEBI" id="CHEBI:57451"/>
        <dbReference type="ChEBI" id="CHEBI:456216"/>
        <dbReference type="EC" id="6.3.2.12"/>
    </reaction>
</comment>
<comment type="catalytic activity">
    <reaction evidence="19">
        <text>10-formyltetrahydrofolyl-(gamma-L-Glu)(n) + L-glutamate + ATP = 10-formyltetrahydrofolyl-(gamma-L-Glu)(n+1) + ADP + phosphate + H(+)</text>
        <dbReference type="Rhea" id="RHEA:51904"/>
        <dbReference type="Rhea" id="RHEA-COMP:13088"/>
        <dbReference type="Rhea" id="RHEA-COMP:14300"/>
        <dbReference type="ChEBI" id="CHEBI:15378"/>
        <dbReference type="ChEBI" id="CHEBI:29985"/>
        <dbReference type="ChEBI" id="CHEBI:30616"/>
        <dbReference type="ChEBI" id="CHEBI:43474"/>
        <dbReference type="ChEBI" id="CHEBI:134413"/>
        <dbReference type="ChEBI" id="CHEBI:456216"/>
        <dbReference type="EC" id="6.3.2.17"/>
    </reaction>
</comment>